<evidence type="ECO:0000313" key="1">
    <source>
        <dbReference type="EMBL" id="ERT08991.1"/>
    </source>
</evidence>
<dbReference type="RefSeq" id="WP_023064823.1">
    <property type="nucleotide sequence ID" value="NZ_AUZM01000006.1"/>
</dbReference>
<keyword evidence="2" id="KW-1185">Reference proteome</keyword>
<sequence length="47" mass="5575">MQVRWKKLITKTLIWLLAELLLNLIGLDDLADYSEFLFERNVIILKA</sequence>
<dbReference type="Proteomes" id="UP000017127">
    <property type="component" value="Unassembled WGS sequence"/>
</dbReference>
<accession>U7QRF5</accession>
<name>U7QRF5_9CYAN</name>
<dbReference type="EMBL" id="AUZM01000006">
    <property type="protein sequence ID" value="ERT08991.1"/>
    <property type="molecule type" value="Genomic_DNA"/>
</dbReference>
<dbReference type="AlphaFoldDB" id="U7QRF5"/>
<evidence type="ECO:0000313" key="2">
    <source>
        <dbReference type="Proteomes" id="UP000017127"/>
    </source>
</evidence>
<protein>
    <submittedName>
        <fullName evidence="1">Uncharacterized protein</fullName>
    </submittedName>
</protein>
<organism evidence="1 2">
    <name type="scientific">Lyngbya aestuarii BL J</name>
    <dbReference type="NCBI Taxonomy" id="1348334"/>
    <lineage>
        <taxon>Bacteria</taxon>
        <taxon>Bacillati</taxon>
        <taxon>Cyanobacteriota</taxon>
        <taxon>Cyanophyceae</taxon>
        <taxon>Oscillatoriophycideae</taxon>
        <taxon>Oscillatoriales</taxon>
        <taxon>Microcoleaceae</taxon>
        <taxon>Lyngbya</taxon>
    </lineage>
</organism>
<dbReference type="PATRIC" id="fig|1348334.3.peg.1027"/>
<reference evidence="1 2" key="1">
    <citation type="journal article" date="2013" name="Front. Microbiol.">
        <title>Comparative genomic analyses of the cyanobacterium, Lyngbya aestuarii BL J, a powerful hydrogen producer.</title>
        <authorList>
            <person name="Kothari A."/>
            <person name="Vaughn M."/>
            <person name="Garcia-Pichel F."/>
        </authorList>
    </citation>
    <scope>NUCLEOTIDE SEQUENCE [LARGE SCALE GENOMIC DNA]</scope>
    <source>
        <strain evidence="1 2">BL J</strain>
    </source>
</reference>
<proteinExistence type="predicted"/>
<comment type="caution">
    <text evidence="1">The sequence shown here is derived from an EMBL/GenBank/DDBJ whole genome shotgun (WGS) entry which is preliminary data.</text>
</comment>
<gene>
    <name evidence="1" type="ORF">M595_1051</name>
</gene>